<accession>A0ABP9DH82</accession>
<protein>
    <submittedName>
        <fullName evidence="1">TonB-dependent receptor</fullName>
    </submittedName>
</protein>
<gene>
    <name evidence="1" type="ORF">GCM10023331_29980</name>
</gene>
<evidence type="ECO:0000313" key="2">
    <source>
        <dbReference type="Proteomes" id="UP001500298"/>
    </source>
</evidence>
<dbReference type="EMBL" id="BAABJX010000045">
    <property type="protein sequence ID" value="GAA4842895.1"/>
    <property type="molecule type" value="Genomic_DNA"/>
</dbReference>
<proteinExistence type="predicted"/>
<dbReference type="Proteomes" id="UP001500298">
    <property type="component" value="Unassembled WGS sequence"/>
</dbReference>
<keyword evidence="2" id="KW-1185">Reference proteome</keyword>
<name>A0ABP9DH82_9BACT</name>
<dbReference type="SUPFAM" id="SSF52374">
    <property type="entry name" value="Nucleotidylyl transferase"/>
    <property type="match status" value="1"/>
</dbReference>
<comment type="caution">
    <text evidence="1">The sequence shown here is derived from an EMBL/GenBank/DDBJ whole genome shotgun (WGS) entry which is preliminary data.</text>
</comment>
<dbReference type="RefSeq" id="WP_345373215.1">
    <property type="nucleotide sequence ID" value="NZ_BAABJX010000045.1"/>
</dbReference>
<keyword evidence="1" id="KW-0675">Receptor</keyword>
<organism evidence="1 2">
    <name type="scientific">Algivirga pacifica</name>
    <dbReference type="NCBI Taxonomy" id="1162670"/>
    <lineage>
        <taxon>Bacteria</taxon>
        <taxon>Pseudomonadati</taxon>
        <taxon>Bacteroidota</taxon>
        <taxon>Cytophagia</taxon>
        <taxon>Cytophagales</taxon>
        <taxon>Flammeovirgaceae</taxon>
        <taxon>Algivirga</taxon>
    </lineage>
</organism>
<sequence>MDFKRLATRDKALHINLDSSIYGSLAEIGAGQDVAAHFFKAGGASGTIAKTMSAYDMAFSDAIYGPEPTKRYVCQSRVEKMLDKEYRLLGARLPERASHTKFFAFANTVEQINFNRTNRGHGWLGIRFQLTPETPPNECIIHVQLKDSDPSVQQSTMGTLGVNLVYACFNYHQDMETFLMSLLDGLTVHHVAVDFFRITGPDFEHVDNRLMSLKLVKMGLTKATMFGPDGKVMLPADELYKKNILVLRGRFRPVTLVNQDILRQSAEEFMNDPEVDKDNIITIAELTLSNLRISENRQKDEQDFLDRVDLLCKLGVTVMISHYSEYYRLTNYLSRHTRGRKIGVAMGVYNLEYIFNPSYYSKLKGGILEAFGDLFGRNVNLYIYPSFKKGSEDHETVLTSKDVEMPPSMQHLYDYLLETGKIKDLEGYQKDHLHILSDDVLEWIKRGEDDKWEDMVPEMVAKSIKKHCLFDYPCSVEERIRITQEKKEENIQRQRKILRW</sequence>
<evidence type="ECO:0000313" key="1">
    <source>
        <dbReference type="EMBL" id="GAA4842895.1"/>
    </source>
</evidence>
<reference evidence="2" key="1">
    <citation type="journal article" date="2019" name="Int. J. Syst. Evol. Microbiol.">
        <title>The Global Catalogue of Microorganisms (GCM) 10K type strain sequencing project: providing services to taxonomists for standard genome sequencing and annotation.</title>
        <authorList>
            <consortium name="The Broad Institute Genomics Platform"/>
            <consortium name="The Broad Institute Genome Sequencing Center for Infectious Disease"/>
            <person name="Wu L."/>
            <person name="Ma J."/>
        </authorList>
    </citation>
    <scope>NUCLEOTIDE SEQUENCE [LARGE SCALE GENOMIC DNA]</scope>
    <source>
        <strain evidence="2">JCM 18326</strain>
    </source>
</reference>